<accession>A0A7I7XF85</accession>
<reference evidence="1 2" key="1">
    <citation type="journal article" date="2019" name="Emerg. Microbes Infect.">
        <title>Comprehensive subspecies identification of 175 nontuberculous mycobacteria species based on 7547 genomic profiles.</title>
        <authorList>
            <person name="Matsumoto Y."/>
            <person name="Kinjo T."/>
            <person name="Motooka D."/>
            <person name="Nabeya D."/>
            <person name="Jung N."/>
            <person name="Uechi K."/>
            <person name="Horii T."/>
            <person name="Iida T."/>
            <person name="Fujita J."/>
            <person name="Nakamura S."/>
        </authorList>
    </citation>
    <scope>NUCLEOTIDE SEQUENCE [LARGE SCALE GENOMIC DNA]</scope>
    <source>
        <strain evidence="1 2">JCM 13574</strain>
    </source>
</reference>
<dbReference type="AlphaFoldDB" id="A0A7I7XF85"/>
<gene>
    <name evidence="1" type="ORF">MMAD_21440</name>
</gene>
<name>A0A7I7XF85_9MYCO</name>
<keyword evidence="2" id="KW-1185">Reference proteome</keyword>
<proteinExistence type="predicted"/>
<evidence type="ECO:0000313" key="1">
    <source>
        <dbReference type="EMBL" id="BBZ27849.1"/>
    </source>
</evidence>
<dbReference type="EMBL" id="AP022610">
    <property type="protein sequence ID" value="BBZ27849.1"/>
    <property type="molecule type" value="Genomic_DNA"/>
</dbReference>
<evidence type="ECO:0000313" key="2">
    <source>
        <dbReference type="Proteomes" id="UP000466517"/>
    </source>
</evidence>
<dbReference type="KEGG" id="mmag:MMAD_21440"/>
<dbReference type="Proteomes" id="UP000466517">
    <property type="component" value="Chromosome"/>
</dbReference>
<sequence length="62" mass="6285">MLPINRITASVRPDGLGVCSRASNVSTIQLRSSAGIRAAVGARSVKVAFRVYLGRAGATGAG</sequence>
<organism evidence="1 2">
    <name type="scientific">Mycolicibacterium madagascariense</name>
    <dbReference type="NCBI Taxonomy" id="212765"/>
    <lineage>
        <taxon>Bacteria</taxon>
        <taxon>Bacillati</taxon>
        <taxon>Actinomycetota</taxon>
        <taxon>Actinomycetes</taxon>
        <taxon>Mycobacteriales</taxon>
        <taxon>Mycobacteriaceae</taxon>
        <taxon>Mycolicibacterium</taxon>
    </lineage>
</organism>
<protein>
    <submittedName>
        <fullName evidence="1">Uncharacterized protein</fullName>
    </submittedName>
</protein>